<dbReference type="SUPFAM" id="SSF51338">
    <property type="entry name" value="Composite domain of metallo-dependent hydrolases"/>
    <property type="match status" value="1"/>
</dbReference>
<comment type="caution">
    <text evidence="1">The sequence shown here is derived from an EMBL/GenBank/DDBJ whole genome shotgun (WGS) entry which is preliminary data.</text>
</comment>
<evidence type="ECO:0000313" key="1">
    <source>
        <dbReference type="EMBL" id="MCC2212322.1"/>
    </source>
</evidence>
<evidence type="ECO:0000313" key="2">
    <source>
        <dbReference type="Proteomes" id="UP001199236"/>
    </source>
</evidence>
<dbReference type="Proteomes" id="UP001199236">
    <property type="component" value="Unassembled WGS sequence"/>
</dbReference>
<accession>A0ABS8FE80</accession>
<evidence type="ECO:0008006" key="3">
    <source>
        <dbReference type="Google" id="ProtNLM"/>
    </source>
</evidence>
<dbReference type="RefSeq" id="WP_227622117.1">
    <property type="nucleotide sequence ID" value="NZ_JAJEQO010000002.1"/>
</dbReference>
<keyword evidence="2" id="KW-1185">Reference proteome</keyword>
<proteinExistence type="predicted"/>
<dbReference type="EMBL" id="JAJEQO010000002">
    <property type="protein sequence ID" value="MCC2212322.1"/>
    <property type="molecule type" value="Genomic_DNA"/>
</dbReference>
<name>A0ABS8FE80_9FIRM</name>
<gene>
    <name evidence="1" type="ORF">LKD34_02205</name>
</gene>
<dbReference type="InterPro" id="IPR011059">
    <property type="entry name" value="Metal-dep_hydrolase_composite"/>
</dbReference>
<reference evidence="1 2" key="1">
    <citation type="submission" date="2021-10" db="EMBL/GenBank/DDBJ databases">
        <title>Anaerobic single-cell dispensing facilitates the cultivation of human gut bacteria.</title>
        <authorList>
            <person name="Afrizal A."/>
        </authorList>
    </citation>
    <scope>NUCLEOTIDE SEQUENCE [LARGE SCALE GENOMIC DNA]</scope>
    <source>
        <strain evidence="1 2">CLA-AA-H223</strain>
    </source>
</reference>
<organism evidence="1 2">
    <name type="scientific">Faecalibacterium hominis</name>
    <name type="common">ex Afrizal et al. 2022</name>
    <dbReference type="NCBI Taxonomy" id="2881265"/>
    <lineage>
        <taxon>Bacteria</taxon>
        <taxon>Bacillati</taxon>
        <taxon>Bacillota</taxon>
        <taxon>Clostridia</taxon>
        <taxon>Eubacteriales</taxon>
        <taxon>Oscillospiraceae</taxon>
        <taxon>Faecalibacterium</taxon>
    </lineage>
</organism>
<protein>
    <recommendedName>
        <fullName evidence="3">Transposase</fullName>
    </recommendedName>
</protein>
<sequence length="59" mass="6928">MQEAEEKTTDVFYRFRKRDILKENGLRQLELVVCRGRAVHKPAPKRNKTVDALLDPYLA</sequence>